<keyword evidence="10" id="KW-1185">Reference proteome</keyword>
<evidence type="ECO:0000256" key="3">
    <source>
        <dbReference type="ARBA" id="ARBA00022982"/>
    </source>
</evidence>
<dbReference type="Proteomes" id="UP001293593">
    <property type="component" value="Unassembled WGS sequence"/>
</dbReference>
<keyword evidence="4" id="KW-0186">Copper</keyword>
<organism evidence="9 10">
    <name type="scientific">Acacia crassicarpa</name>
    <name type="common">northern wattle</name>
    <dbReference type="NCBI Taxonomy" id="499986"/>
    <lineage>
        <taxon>Eukaryota</taxon>
        <taxon>Viridiplantae</taxon>
        <taxon>Streptophyta</taxon>
        <taxon>Embryophyta</taxon>
        <taxon>Tracheophyta</taxon>
        <taxon>Spermatophyta</taxon>
        <taxon>Magnoliopsida</taxon>
        <taxon>eudicotyledons</taxon>
        <taxon>Gunneridae</taxon>
        <taxon>Pentapetalae</taxon>
        <taxon>rosids</taxon>
        <taxon>fabids</taxon>
        <taxon>Fabales</taxon>
        <taxon>Fabaceae</taxon>
        <taxon>Caesalpinioideae</taxon>
        <taxon>mimosoid clade</taxon>
        <taxon>Acacieae</taxon>
        <taxon>Acacia</taxon>
    </lineage>
</organism>
<dbReference type="PANTHER" id="PTHR33021">
    <property type="entry name" value="BLUE COPPER PROTEIN"/>
    <property type="match status" value="1"/>
</dbReference>
<comment type="caution">
    <text evidence="9">The sequence shown here is derived from an EMBL/GenBank/DDBJ whole genome shotgun (WGS) entry which is preliminary data.</text>
</comment>
<dbReference type="Pfam" id="PF02298">
    <property type="entry name" value="Cu_bind_like"/>
    <property type="match status" value="1"/>
</dbReference>
<evidence type="ECO:0000256" key="2">
    <source>
        <dbReference type="ARBA" id="ARBA00022723"/>
    </source>
</evidence>
<dbReference type="PROSITE" id="PS51485">
    <property type="entry name" value="PHYTOCYANIN"/>
    <property type="match status" value="1"/>
</dbReference>
<feature type="compositionally biased region" description="Pro residues" evidence="6">
    <location>
        <begin position="138"/>
        <end position="168"/>
    </location>
</feature>
<protein>
    <recommendedName>
        <fullName evidence="8">Phytocyanin domain-containing protein</fullName>
    </recommendedName>
</protein>
<gene>
    <name evidence="9" type="ORF">QN277_000295</name>
</gene>
<evidence type="ECO:0000313" key="9">
    <source>
        <dbReference type="EMBL" id="KAK4283334.1"/>
    </source>
</evidence>
<keyword evidence="1" id="KW-0813">Transport</keyword>
<keyword evidence="2" id="KW-0479">Metal-binding</keyword>
<keyword evidence="3" id="KW-0249">Electron transport</keyword>
<keyword evidence="5" id="KW-0325">Glycoprotein</keyword>
<accession>A0AAE1N675</accession>
<evidence type="ECO:0000256" key="7">
    <source>
        <dbReference type="SAM" id="Phobius"/>
    </source>
</evidence>
<proteinExistence type="predicted"/>
<dbReference type="GO" id="GO:0009055">
    <property type="term" value="F:electron transfer activity"/>
    <property type="evidence" value="ECO:0007669"/>
    <property type="project" value="InterPro"/>
</dbReference>
<evidence type="ECO:0000259" key="8">
    <source>
        <dbReference type="PROSITE" id="PS51485"/>
    </source>
</evidence>
<dbReference type="InterPro" id="IPR003245">
    <property type="entry name" value="Phytocyanin_dom"/>
</dbReference>
<dbReference type="InterPro" id="IPR008972">
    <property type="entry name" value="Cupredoxin"/>
</dbReference>
<evidence type="ECO:0000256" key="1">
    <source>
        <dbReference type="ARBA" id="ARBA00022448"/>
    </source>
</evidence>
<evidence type="ECO:0000256" key="4">
    <source>
        <dbReference type="ARBA" id="ARBA00023008"/>
    </source>
</evidence>
<dbReference type="PANTHER" id="PTHR33021:SF499">
    <property type="entry name" value="OS12G0150500 PROTEIN"/>
    <property type="match status" value="1"/>
</dbReference>
<evidence type="ECO:0000256" key="5">
    <source>
        <dbReference type="ARBA" id="ARBA00023180"/>
    </source>
</evidence>
<keyword evidence="7" id="KW-0812">Transmembrane</keyword>
<dbReference type="Gene3D" id="2.60.40.420">
    <property type="entry name" value="Cupredoxins - blue copper proteins"/>
    <property type="match status" value="1"/>
</dbReference>
<name>A0AAE1N675_9FABA</name>
<keyword evidence="7" id="KW-0472">Membrane</keyword>
<evidence type="ECO:0000313" key="10">
    <source>
        <dbReference type="Proteomes" id="UP001293593"/>
    </source>
</evidence>
<dbReference type="EMBL" id="JAWXYG010000001">
    <property type="protein sequence ID" value="KAK4283334.1"/>
    <property type="molecule type" value="Genomic_DNA"/>
</dbReference>
<feature type="domain" description="Phytocyanin" evidence="8">
    <location>
        <begin position="29"/>
        <end position="127"/>
    </location>
</feature>
<sequence length="206" mass="22025">MHGVRPEWAGKALVVIIITSIFFQCVCAFNHTVGGPTGWDLRSNIQLWSAANTFFVGDNLVFTYTPNHDVVEVNQRGYNTCAISNAIGTYDDGATVIELTDPGIRYFVCGRSGHCQQGLKLEAQVLASSNNGTNTSRGPPPRRSPPPPSRVPPPPSSPLFSPPPDVPVPVPASGVDNIKVDTPGLFQGLVTVIALLVLHSLTFPLL</sequence>
<feature type="transmembrane region" description="Helical" evidence="7">
    <location>
        <begin position="12"/>
        <end position="33"/>
    </location>
</feature>
<dbReference type="AlphaFoldDB" id="A0AAE1N675"/>
<feature type="region of interest" description="Disordered" evidence="6">
    <location>
        <begin position="129"/>
        <end position="168"/>
    </location>
</feature>
<dbReference type="SUPFAM" id="SSF49503">
    <property type="entry name" value="Cupredoxins"/>
    <property type="match status" value="1"/>
</dbReference>
<dbReference type="GO" id="GO:0005886">
    <property type="term" value="C:plasma membrane"/>
    <property type="evidence" value="ECO:0007669"/>
    <property type="project" value="TreeGrafter"/>
</dbReference>
<dbReference type="FunFam" id="2.60.40.420:FF:000003">
    <property type="entry name" value="Blue copper"/>
    <property type="match status" value="1"/>
</dbReference>
<dbReference type="InterPro" id="IPR039391">
    <property type="entry name" value="Phytocyanin-like"/>
</dbReference>
<dbReference type="GO" id="GO:0046872">
    <property type="term" value="F:metal ion binding"/>
    <property type="evidence" value="ECO:0007669"/>
    <property type="project" value="UniProtKB-KW"/>
</dbReference>
<keyword evidence="7" id="KW-1133">Transmembrane helix</keyword>
<reference evidence="9" key="1">
    <citation type="submission" date="2023-10" db="EMBL/GenBank/DDBJ databases">
        <title>Chromosome-level genome of the transformable northern wattle, Acacia crassicarpa.</title>
        <authorList>
            <person name="Massaro I."/>
            <person name="Sinha N.R."/>
            <person name="Poethig S."/>
            <person name="Leichty A.R."/>
        </authorList>
    </citation>
    <scope>NUCLEOTIDE SEQUENCE</scope>
    <source>
        <strain evidence="9">Acra3RX</strain>
        <tissue evidence="9">Leaf</tissue>
    </source>
</reference>
<dbReference type="CDD" id="cd04216">
    <property type="entry name" value="Phytocyanin"/>
    <property type="match status" value="1"/>
</dbReference>
<evidence type="ECO:0000256" key="6">
    <source>
        <dbReference type="SAM" id="MobiDB-lite"/>
    </source>
</evidence>